<protein>
    <submittedName>
        <fullName evidence="1">Uncharacterized protein</fullName>
    </submittedName>
</protein>
<organism evidence="1">
    <name type="scientific">marine sediment metagenome</name>
    <dbReference type="NCBI Taxonomy" id="412755"/>
    <lineage>
        <taxon>unclassified sequences</taxon>
        <taxon>metagenomes</taxon>
        <taxon>ecological metagenomes</taxon>
    </lineage>
</organism>
<reference evidence="1" key="1">
    <citation type="journal article" date="2014" name="Front. Microbiol.">
        <title>High frequency of phylogenetically diverse reductive dehalogenase-homologous genes in deep subseafloor sedimentary metagenomes.</title>
        <authorList>
            <person name="Kawai M."/>
            <person name="Futagami T."/>
            <person name="Toyoda A."/>
            <person name="Takaki Y."/>
            <person name="Nishi S."/>
            <person name="Hori S."/>
            <person name="Arai W."/>
            <person name="Tsubouchi T."/>
            <person name="Morono Y."/>
            <person name="Uchiyama I."/>
            <person name="Ito T."/>
            <person name="Fujiyama A."/>
            <person name="Inagaki F."/>
            <person name="Takami H."/>
        </authorList>
    </citation>
    <scope>NUCLEOTIDE SEQUENCE</scope>
    <source>
        <strain evidence="1">Expedition CK06-06</strain>
    </source>
</reference>
<evidence type="ECO:0000313" key="1">
    <source>
        <dbReference type="EMBL" id="GAH44181.1"/>
    </source>
</evidence>
<accession>X1FEW9</accession>
<comment type="caution">
    <text evidence="1">The sequence shown here is derived from an EMBL/GenBank/DDBJ whole genome shotgun (WGS) entry which is preliminary data.</text>
</comment>
<proteinExistence type="predicted"/>
<name>X1FEW9_9ZZZZ</name>
<dbReference type="EMBL" id="BARU01007339">
    <property type="protein sequence ID" value="GAH44181.1"/>
    <property type="molecule type" value="Genomic_DNA"/>
</dbReference>
<sequence length="51" mass="5642">MLFPALLAINFSLMFALDNNIATAVVYNIGDISNMPSTVYIIAFLNIYQKA</sequence>
<gene>
    <name evidence="1" type="ORF">S03H2_14461</name>
</gene>
<dbReference type="AlphaFoldDB" id="X1FEW9"/>